<dbReference type="RefSeq" id="WP_039637189.1">
    <property type="nucleotide sequence ID" value="NZ_CP095749.1"/>
</dbReference>
<evidence type="ECO:0000313" key="1">
    <source>
        <dbReference type="EMBL" id="WEB42971.1"/>
    </source>
</evidence>
<accession>A0ABY8AH31</accession>
<reference evidence="1 2" key="1">
    <citation type="submission" date="2022-03" db="EMBL/GenBank/DDBJ databases">
        <title>Streptomyces yunnanensis P86,complete genome.</title>
        <authorList>
            <person name="Chen S."/>
            <person name="Zhang Q."/>
        </authorList>
    </citation>
    <scope>NUCLEOTIDE SEQUENCE [LARGE SCALE GENOMIC DNA]</scope>
    <source>
        <strain evidence="1 2">P86</strain>
    </source>
</reference>
<keyword evidence="2" id="KW-1185">Reference proteome</keyword>
<name>A0ABY8AH31_9ACTN</name>
<evidence type="ECO:0000313" key="2">
    <source>
        <dbReference type="Proteomes" id="UP001218629"/>
    </source>
</evidence>
<sequence>MPEYTVRVTIDKDSIKEMDKYTLYGFKAVRTSGDAEPVVWFADNSYTTDTDITWHTEYQAYASPYAQTGPISTYHPEDIQLGETFVVENKKCLGKVDGKPDPTKPITVTNRVPETKFRVGIAQKPSISEDFRPLCTSTMIADGTNAFSPVEKVLLIFATAEIDEGAVITRAFSAGALIDLTGATKRSVTFSTQKSWGWAKDAKWAEKIMQDDPITKHLVSAKQQKMLMHA</sequence>
<proteinExistence type="predicted"/>
<protein>
    <submittedName>
        <fullName evidence="1">Uncharacterized protein</fullName>
    </submittedName>
</protein>
<dbReference type="Proteomes" id="UP001218629">
    <property type="component" value="Chromosome"/>
</dbReference>
<gene>
    <name evidence="1" type="ORF">MOV08_29420</name>
</gene>
<organism evidence="1 2">
    <name type="scientific">Streptomyces yunnanensis</name>
    <dbReference type="NCBI Taxonomy" id="156453"/>
    <lineage>
        <taxon>Bacteria</taxon>
        <taxon>Bacillati</taxon>
        <taxon>Actinomycetota</taxon>
        <taxon>Actinomycetes</taxon>
        <taxon>Kitasatosporales</taxon>
        <taxon>Streptomycetaceae</taxon>
        <taxon>Streptomyces</taxon>
    </lineage>
</organism>
<dbReference type="EMBL" id="CP095749">
    <property type="protein sequence ID" value="WEB42971.1"/>
    <property type="molecule type" value="Genomic_DNA"/>
</dbReference>